<dbReference type="Proteomes" id="UP000516349">
    <property type="component" value="Chromosome"/>
</dbReference>
<keyword evidence="1" id="KW-0472">Membrane</keyword>
<protein>
    <submittedName>
        <fullName evidence="2">Uncharacterized protein</fullName>
    </submittedName>
</protein>
<reference evidence="2 3" key="1">
    <citation type="submission" date="2020-08" db="EMBL/GenBank/DDBJ databases">
        <title>Complete genome sequence of Entomobacter blattae G55GP.</title>
        <authorList>
            <person name="Poehlein A."/>
            <person name="Guzman J."/>
            <person name="Daniel R."/>
            <person name="Vilcinskas A."/>
        </authorList>
    </citation>
    <scope>NUCLEOTIDE SEQUENCE [LARGE SCALE GENOMIC DNA]</scope>
    <source>
        <strain evidence="2 3">G55GP</strain>
    </source>
</reference>
<organism evidence="2 3">
    <name type="scientific">Entomobacter blattae</name>
    <dbReference type="NCBI Taxonomy" id="2762277"/>
    <lineage>
        <taxon>Bacteria</taxon>
        <taxon>Pseudomonadati</taxon>
        <taxon>Pseudomonadota</taxon>
        <taxon>Alphaproteobacteria</taxon>
        <taxon>Acetobacterales</taxon>
        <taxon>Acetobacteraceae</taxon>
        <taxon>Entomobacter</taxon>
    </lineage>
</organism>
<name>A0A7H1NQT9_9PROT</name>
<keyword evidence="3" id="KW-1185">Reference proteome</keyword>
<evidence type="ECO:0000313" key="2">
    <source>
        <dbReference type="EMBL" id="QNT78149.1"/>
    </source>
</evidence>
<dbReference type="EMBL" id="CP060244">
    <property type="protein sequence ID" value="QNT78149.1"/>
    <property type="molecule type" value="Genomic_DNA"/>
</dbReference>
<proteinExistence type="predicted"/>
<keyword evidence="1" id="KW-0812">Transmembrane</keyword>
<dbReference type="RefSeq" id="WP_203414500.1">
    <property type="nucleotide sequence ID" value="NZ_CP060244.1"/>
</dbReference>
<feature type="transmembrane region" description="Helical" evidence="1">
    <location>
        <begin position="67"/>
        <end position="88"/>
    </location>
</feature>
<evidence type="ECO:0000313" key="3">
    <source>
        <dbReference type="Proteomes" id="UP000516349"/>
    </source>
</evidence>
<gene>
    <name evidence="2" type="ORF">JGUZn3_09170</name>
</gene>
<dbReference type="AlphaFoldDB" id="A0A7H1NQT9"/>
<evidence type="ECO:0000256" key="1">
    <source>
        <dbReference type="SAM" id="Phobius"/>
    </source>
</evidence>
<keyword evidence="1" id="KW-1133">Transmembrane helix</keyword>
<sequence length="89" mass="9578">MLSSSAASKGYHPKLVKPPNLPKHWLLLPASPATLADLAEPGPVFAVIFSPQCLFPQHLLVTNIPPYSTFCLFCGNLFAYSLILSLALA</sequence>
<accession>A0A7H1NQT9</accession>
<dbReference type="KEGG" id="ebla:JGUZn3_09170"/>